<evidence type="ECO:0000256" key="6">
    <source>
        <dbReference type="PIRSR" id="PIRSR000350-4"/>
    </source>
</evidence>
<evidence type="ECO:0000259" key="7">
    <source>
        <dbReference type="Pfam" id="PF02852"/>
    </source>
</evidence>
<name>A0A1F7W0Z2_9BACT</name>
<dbReference type="InterPro" id="IPR004099">
    <property type="entry name" value="Pyr_nucl-diS_OxRdtase_dimer"/>
</dbReference>
<dbReference type="GO" id="GO:0050660">
    <property type="term" value="F:flavin adenine dinucleotide binding"/>
    <property type="evidence" value="ECO:0007669"/>
    <property type="project" value="TreeGrafter"/>
</dbReference>
<evidence type="ECO:0000313" key="10">
    <source>
        <dbReference type="Proteomes" id="UP000177331"/>
    </source>
</evidence>
<evidence type="ECO:0000256" key="5">
    <source>
        <dbReference type="PIRSR" id="PIRSR000350-3"/>
    </source>
</evidence>
<dbReference type="Gene3D" id="3.50.50.60">
    <property type="entry name" value="FAD/NAD(P)-binding domain"/>
    <property type="match status" value="2"/>
</dbReference>
<feature type="binding site" evidence="5">
    <location>
        <position position="273"/>
    </location>
    <ligand>
        <name>NAD(+)</name>
        <dbReference type="ChEBI" id="CHEBI:57540"/>
    </ligand>
</feature>
<evidence type="ECO:0000259" key="8">
    <source>
        <dbReference type="Pfam" id="PF07992"/>
    </source>
</evidence>
<dbReference type="InterPro" id="IPR023753">
    <property type="entry name" value="FAD/NAD-binding_dom"/>
</dbReference>
<protein>
    <recommendedName>
        <fullName evidence="11">NAD(P)/FAD-dependent oxidoreductase</fullName>
    </recommendedName>
</protein>
<dbReference type="PIRSF" id="PIRSF000350">
    <property type="entry name" value="Mercury_reductase_MerA"/>
    <property type="match status" value="1"/>
</dbReference>
<dbReference type="InterPro" id="IPR001100">
    <property type="entry name" value="Pyr_nuc-diS_OxRdtase"/>
</dbReference>
<dbReference type="Pfam" id="PF07992">
    <property type="entry name" value="Pyr_redox_2"/>
    <property type="match status" value="1"/>
</dbReference>
<dbReference type="InterPro" id="IPR016156">
    <property type="entry name" value="FAD/NAD-linked_Rdtase_dimer_sf"/>
</dbReference>
<dbReference type="PANTHER" id="PTHR43014">
    <property type="entry name" value="MERCURIC REDUCTASE"/>
    <property type="match status" value="1"/>
</dbReference>
<evidence type="ECO:0000256" key="3">
    <source>
        <dbReference type="ARBA" id="ARBA00022827"/>
    </source>
</evidence>
<evidence type="ECO:0000256" key="1">
    <source>
        <dbReference type="ARBA" id="ARBA00007532"/>
    </source>
</evidence>
<organism evidence="9 10">
    <name type="scientific">Candidatus Uhrbacteria bacterium RIFOXYB2_FULL_45_11</name>
    <dbReference type="NCBI Taxonomy" id="1802421"/>
    <lineage>
        <taxon>Bacteria</taxon>
        <taxon>Candidatus Uhriibacteriota</taxon>
    </lineage>
</organism>
<dbReference type="PANTHER" id="PTHR43014:SF4">
    <property type="entry name" value="PYRIDINE NUCLEOTIDE-DISULFIDE OXIDOREDUCTASE RCLA-RELATED"/>
    <property type="match status" value="1"/>
</dbReference>
<keyword evidence="5" id="KW-0520">NAD</keyword>
<dbReference type="SUPFAM" id="SSF55424">
    <property type="entry name" value="FAD/NAD-linked reductases, dimerisation (C-terminal) domain"/>
    <property type="match status" value="1"/>
</dbReference>
<dbReference type="STRING" id="1802421.A2318_03360"/>
<reference evidence="9 10" key="1">
    <citation type="journal article" date="2016" name="Nat. Commun.">
        <title>Thousands of microbial genomes shed light on interconnected biogeochemical processes in an aquifer system.</title>
        <authorList>
            <person name="Anantharaman K."/>
            <person name="Brown C.T."/>
            <person name="Hug L.A."/>
            <person name="Sharon I."/>
            <person name="Castelle C.J."/>
            <person name="Probst A.J."/>
            <person name="Thomas B.C."/>
            <person name="Singh A."/>
            <person name="Wilkins M.J."/>
            <person name="Karaoz U."/>
            <person name="Brodie E.L."/>
            <person name="Williams K.H."/>
            <person name="Hubbard S.S."/>
            <person name="Banfield J.F."/>
        </authorList>
    </citation>
    <scope>NUCLEOTIDE SEQUENCE [LARGE SCALE GENOMIC DNA]</scope>
</reference>
<feature type="binding site" evidence="5">
    <location>
        <begin position="182"/>
        <end position="189"/>
    </location>
    <ligand>
        <name>NAD(+)</name>
        <dbReference type="ChEBI" id="CHEBI:57540"/>
    </ligand>
</feature>
<keyword evidence="5" id="KW-0547">Nucleotide-binding</keyword>
<feature type="binding site" evidence="5">
    <location>
        <begin position="145"/>
        <end position="147"/>
    </location>
    <ligand>
        <name>FAD</name>
        <dbReference type="ChEBI" id="CHEBI:57692"/>
    </ligand>
</feature>
<dbReference type="InterPro" id="IPR036188">
    <property type="entry name" value="FAD/NAD-bd_sf"/>
</dbReference>
<dbReference type="GO" id="GO:0003955">
    <property type="term" value="F:NAD(P)H dehydrogenase (quinone) activity"/>
    <property type="evidence" value="ECO:0007669"/>
    <property type="project" value="TreeGrafter"/>
</dbReference>
<feature type="binding site" evidence="5">
    <location>
        <position position="52"/>
    </location>
    <ligand>
        <name>FAD</name>
        <dbReference type="ChEBI" id="CHEBI:57692"/>
    </ligand>
</feature>
<feature type="disulfide bond" description="Redox-active" evidence="6">
    <location>
        <begin position="43"/>
        <end position="48"/>
    </location>
</feature>
<dbReference type="PRINTS" id="PR00368">
    <property type="entry name" value="FADPNR"/>
</dbReference>
<sequence length="468" mass="50041">MSKRTYDILIIGSGSAGFSAAEAASSLGARVCVVESGKLGGECPNVACVPSKALLAAARAFRLAQEIKLFGMTAGTPSFQFEEIVKYRDRVVEKITGGGVHGARYERMLKELSVDVVYGKAEFEDDYTVIVDGLRLEAKAIVIATGSTDFIPDIPGLDQIHFWHWYDALSKKRQPKSMAIIGGGPVACEIATLYATFGTRIVLIQQSTQLLSREDEECARFVEDRLRAMGVDVVTGANVSNIVDGRGGVYGVHVDVEGIKTMHAVEQVVVATGKRARTQGLEAASLKLDASGAIVVTKEQQTNKKHLFAAGDVCGGIMLTNTAHHEGYVAGYNAALVALNKRSKKIVRDLRVIPCVTFVEPEFASVGMTATVVKKRFGSVLIGRSDISSLGRSLADHAPDGIVKLVAHPKTRKILGGCIVGPHAGEMIHELALAIFANLSIDKLSEMIHAFPTYSEAVSNAASQLTLE</sequence>
<evidence type="ECO:0000313" key="9">
    <source>
        <dbReference type="EMBL" id="OGL96409.1"/>
    </source>
</evidence>
<keyword evidence="4" id="KW-0560">Oxidoreductase</keyword>
<dbReference type="FunFam" id="3.30.390.30:FF:000001">
    <property type="entry name" value="Dihydrolipoyl dehydrogenase"/>
    <property type="match status" value="1"/>
</dbReference>
<evidence type="ECO:0000256" key="4">
    <source>
        <dbReference type="ARBA" id="ARBA00023002"/>
    </source>
</evidence>
<accession>A0A1F7W0Z2</accession>
<dbReference type="AlphaFoldDB" id="A0A1F7W0Z2"/>
<dbReference type="PRINTS" id="PR00411">
    <property type="entry name" value="PNDRDTASEI"/>
</dbReference>
<evidence type="ECO:0000256" key="2">
    <source>
        <dbReference type="ARBA" id="ARBA00022630"/>
    </source>
</evidence>
<keyword evidence="2" id="KW-0285">Flavoprotein</keyword>
<dbReference type="Pfam" id="PF02852">
    <property type="entry name" value="Pyr_redox_dim"/>
    <property type="match status" value="1"/>
</dbReference>
<evidence type="ECO:0008006" key="11">
    <source>
        <dbReference type="Google" id="ProtNLM"/>
    </source>
</evidence>
<comment type="similarity">
    <text evidence="1">Belongs to the class-I pyridine nucleotide-disulfide oxidoreductase family.</text>
</comment>
<gene>
    <name evidence="9" type="ORF">A2318_03360</name>
</gene>
<dbReference type="Gene3D" id="3.30.390.30">
    <property type="match status" value="1"/>
</dbReference>
<dbReference type="EMBL" id="MGFD01000068">
    <property type="protein sequence ID" value="OGL96409.1"/>
    <property type="molecule type" value="Genomic_DNA"/>
</dbReference>
<proteinExistence type="inferred from homology"/>
<comment type="caution">
    <text evidence="9">The sequence shown here is derived from an EMBL/GenBank/DDBJ whole genome shotgun (WGS) entry which is preliminary data.</text>
</comment>
<feature type="binding site" evidence="5">
    <location>
        <position position="312"/>
    </location>
    <ligand>
        <name>FAD</name>
        <dbReference type="ChEBI" id="CHEBI:57692"/>
    </ligand>
</feature>
<dbReference type="SUPFAM" id="SSF51905">
    <property type="entry name" value="FAD/NAD(P)-binding domain"/>
    <property type="match status" value="1"/>
</dbReference>
<comment type="cofactor">
    <cofactor evidence="5">
        <name>FAD</name>
        <dbReference type="ChEBI" id="CHEBI:57692"/>
    </cofactor>
    <text evidence="5">Binds 1 FAD per subunit.</text>
</comment>
<feature type="domain" description="Pyridine nucleotide-disulphide oxidoreductase dimerisation" evidence="7">
    <location>
        <begin position="353"/>
        <end position="461"/>
    </location>
</feature>
<feature type="domain" description="FAD/NAD(P)-binding" evidence="8">
    <location>
        <begin position="6"/>
        <end position="327"/>
    </location>
</feature>
<keyword evidence="3 5" id="KW-0274">FAD</keyword>
<dbReference type="Proteomes" id="UP000177331">
    <property type="component" value="Unassembled WGS sequence"/>
</dbReference>